<dbReference type="InterPro" id="IPR026341">
    <property type="entry name" value="T9SS_type_B"/>
</dbReference>
<name>A0A1H9ISN7_9BACT</name>
<dbReference type="Pfam" id="PF13573">
    <property type="entry name" value="SprB"/>
    <property type="match status" value="1"/>
</dbReference>
<dbReference type="EMBL" id="FOFB01000015">
    <property type="protein sequence ID" value="SEQ77532.1"/>
    <property type="molecule type" value="Genomic_DNA"/>
</dbReference>
<dbReference type="NCBIfam" id="TIGR04131">
    <property type="entry name" value="Bac_Flav_CTERM"/>
    <property type="match status" value="1"/>
</dbReference>
<evidence type="ECO:0000256" key="1">
    <source>
        <dbReference type="SAM" id="SignalP"/>
    </source>
</evidence>
<accession>A0A1H9ISN7</accession>
<dbReference type="InParanoid" id="A0A1H9ISN7"/>
<reference evidence="3" key="1">
    <citation type="submission" date="2016-10" db="EMBL/GenBank/DDBJ databases">
        <authorList>
            <person name="Varghese N."/>
            <person name="Submissions S."/>
        </authorList>
    </citation>
    <scope>NUCLEOTIDE SEQUENCE [LARGE SCALE GENOMIC DNA]</scope>
    <source>
        <strain evidence="3">DSM 24740</strain>
    </source>
</reference>
<dbReference type="Gene3D" id="2.60.40.10">
    <property type="entry name" value="Immunoglobulins"/>
    <property type="match status" value="1"/>
</dbReference>
<protein>
    <submittedName>
        <fullName evidence="2">Gliding motility-associated C-terminal domain-containing protein</fullName>
    </submittedName>
</protein>
<sequence>MRLSFMCCVLWTTLGYLPVFAQKPTIELMGLERQVEALPASLAKMPCDPASSPITIVSCEGETPINGDEDPSDGAFMEWVATGTNNLYFSRIYNGTDTFNIVRPGTSSSVYPANEPDGVSYRGRLAIGGSGGGSNACLQPGTWTVQVWDVMDADGDLEPDVGPDGGIIGCFTECSYTFFPSCPSTTNPPFTVDVRDLGCNGTGGYVNLLNFQTADLYCVDGDGGGASFSWTGPDGFTATTRDVDNLAPGIYTVAVMDFYGCTSFWTRNIVQLDDVAMTCSPVSGPSIFGASDGSFSVDIFSGSGDYTISWTGPVSGMRNNAVDGINTVSGLPAGSYTVTVTDVISSCSEMCTIVLPDPPCVIDFSVSEDNIGNIIITILDGTPDYFVSYTGPTFRDDIGPFDNGGLLINAGEFEIGEYVFTVYEAGRSDCSEFRFYEIPGPDCSDLTFTLNELRQISCHGRNDGRIEISFTGDHSPVIFWTGPGVDGSNTTSLDNLGPGNYAYQINDSRGCFLEGDFDIIDPPTLLFTCDRANETLPDNDDGRIWFDISGGTAGYSISYVATDQDGNALPSLTDRPVMSGDTLFNLPAGAYQITLQDANGCTQNCTAIIDQPICDLAMSGGQTDISCFGEDDGIITLDISGAGTGLQIDWNVDALDGRDTVEQLSPGNYSVTISDDTGCPVAPLSFTIAEPDTFFVDLMQTESINCFGEETARIEAVTSGGQGTLSFQWSVGGVGDNNVAGNLPAGSYAITVTDSLSCTALDDIMVSQPALLTLNCGAVAETSIGLADGVVGFSLSGGRPPYRFSLNGQPVARPPMDSFRALSPGNYRIDILDANECSVTCNAVVNAGGCGDFTVTVSAVQPDCNLATGSATASPMAANGTVRYLWSNNETTATVTGLLPGGYTVTATDIFGCEAIGQVTFNAFENFPRVSLAAFNQICEDDCSSIAYVAEGTFPFQLSFVVNQAQTQVPETIEISSANSLLEFCPGDFGLSTLAGSTIDFLAVTDANGCSRDVNESREVSPFPPALGSLDTTLCRQDTLRYFGEIFHLGRMNDDVTIPLPSVNGCDSTVSVSLTFFAPALGALDTTLCAGDTLRYFNELFHAGRTNDEVIIPLPSVNGCDSTVSVSLTFFAPALGALDTTLCTGDTLRYFDEIFHAGRTNDEVIIPLPSVNGCDSTVAVSLDFYPLATSTIDTLICEGDFFFVGSVRFDGPTNNQIVTLAGASGQGCDSLVSVSVGMIALPEISISGDGFICTDGLLDITLNYDGTGTATVELSSQPGEFFQITPGQTVIERMVVAGTTISILSASDDGPCAPITSGSIQVETSDLELRIEVTSGDGLYAVSCPGESDGSLLATPSGDLGPYTYEWSTGENGRSLDGLSAGVYSLIVTSSRGCQDTAQAALFAPPVLVASIDTLPASCLQPSPQIILRDIAGGTGPYLYSINDQNGFRQVGSLPNTIDAIVGTTRFQLEDSRGCRLAENFSFAPPPTGEIVVTPGLSVITRGDSVRLQVLTDLNADQYLVSPGSPEPMSSSSFFVAPEITTTYEITAIDELGCTTTTTAKVVVDRYVPVYIPNAFSPNGDGVNDTYRIYGRKEVVSFSNFAIFNRWGQQVYILDGPVSPQDVNWGWDGTTQEGRLHEQGVYVFTITVTFANGTTQTFKGDLVLMR</sequence>
<feature type="chain" id="PRO_5011446235" evidence="1">
    <location>
        <begin position="22"/>
        <end position="1666"/>
    </location>
</feature>
<dbReference type="InterPro" id="IPR013783">
    <property type="entry name" value="Ig-like_fold"/>
</dbReference>
<evidence type="ECO:0000313" key="2">
    <source>
        <dbReference type="EMBL" id="SEQ77532.1"/>
    </source>
</evidence>
<organism evidence="2 3">
    <name type="scientific">Neolewinella agarilytica</name>
    <dbReference type="NCBI Taxonomy" id="478744"/>
    <lineage>
        <taxon>Bacteria</taxon>
        <taxon>Pseudomonadati</taxon>
        <taxon>Bacteroidota</taxon>
        <taxon>Saprospiria</taxon>
        <taxon>Saprospirales</taxon>
        <taxon>Lewinellaceae</taxon>
        <taxon>Neolewinella</taxon>
    </lineage>
</organism>
<dbReference type="InterPro" id="IPR025667">
    <property type="entry name" value="SprB_repeat"/>
</dbReference>
<dbReference type="STRING" id="478744.SAMN05444359_115120"/>
<dbReference type="Gene3D" id="2.60.40.4070">
    <property type="match status" value="1"/>
</dbReference>
<dbReference type="Pfam" id="PF13585">
    <property type="entry name" value="CHU_C"/>
    <property type="match status" value="1"/>
</dbReference>
<feature type="signal peptide" evidence="1">
    <location>
        <begin position="1"/>
        <end position="21"/>
    </location>
</feature>
<gene>
    <name evidence="2" type="ORF">SAMN05444359_115120</name>
</gene>
<proteinExistence type="predicted"/>
<evidence type="ECO:0000313" key="3">
    <source>
        <dbReference type="Proteomes" id="UP000199021"/>
    </source>
</evidence>
<dbReference type="Proteomes" id="UP000199021">
    <property type="component" value="Unassembled WGS sequence"/>
</dbReference>
<dbReference type="OrthoDB" id="7794186at2"/>
<keyword evidence="1" id="KW-0732">Signal</keyword>
<keyword evidence="3" id="KW-1185">Reference proteome</keyword>